<evidence type="ECO:0000256" key="1">
    <source>
        <dbReference type="ARBA" id="ARBA00004141"/>
    </source>
</evidence>
<evidence type="ECO:0000313" key="8">
    <source>
        <dbReference type="Proteomes" id="UP001050691"/>
    </source>
</evidence>
<dbReference type="PANTHER" id="PTHR19241">
    <property type="entry name" value="ATP-BINDING CASSETTE TRANSPORTER"/>
    <property type="match status" value="1"/>
</dbReference>
<dbReference type="InterPro" id="IPR013525">
    <property type="entry name" value="ABC2_TM"/>
</dbReference>
<keyword evidence="8" id="KW-1185">Reference proteome</keyword>
<dbReference type="AlphaFoldDB" id="A0AAV5A3V3"/>
<dbReference type="EMBL" id="BPWL01000002">
    <property type="protein sequence ID" value="GJJ07706.1"/>
    <property type="molecule type" value="Genomic_DNA"/>
</dbReference>
<keyword evidence="2" id="KW-0813">Transport</keyword>
<keyword evidence="5" id="KW-0472">Membrane</keyword>
<dbReference type="GO" id="GO:0140359">
    <property type="term" value="F:ABC-type transporter activity"/>
    <property type="evidence" value="ECO:0007669"/>
    <property type="project" value="InterPro"/>
</dbReference>
<reference evidence="7" key="1">
    <citation type="submission" date="2021-10" db="EMBL/GenBank/DDBJ databases">
        <title>De novo Genome Assembly of Clathrus columnatus (Basidiomycota, Fungi) Using Illumina and Nanopore Sequence Data.</title>
        <authorList>
            <person name="Ogiso-Tanaka E."/>
            <person name="Itagaki H."/>
            <person name="Hosoya T."/>
            <person name="Hosaka K."/>
        </authorList>
    </citation>
    <scope>NUCLEOTIDE SEQUENCE</scope>
    <source>
        <strain evidence="7">MO-923</strain>
    </source>
</reference>
<keyword evidence="3" id="KW-0812">Transmembrane</keyword>
<protein>
    <recommendedName>
        <fullName evidence="6">ABC-2 type transporter transmembrane domain-containing protein</fullName>
    </recommendedName>
</protein>
<dbReference type="Pfam" id="PF01061">
    <property type="entry name" value="ABC2_membrane"/>
    <property type="match status" value="1"/>
</dbReference>
<evidence type="ECO:0000256" key="3">
    <source>
        <dbReference type="ARBA" id="ARBA00022692"/>
    </source>
</evidence>
<comment type="subcellular location">
    <subcellularLocation>
        <location evidence="1">Membrane</location>
        <topology evidence="1">Multi-pass membrane protein</topology>
    </subcellularLocation>
</comment>
<comment type="caution">
    <text evidence="7">The sequence shown here is derived from an EMBL/GenBank/DDBJ whole genome shotgun (WGS) entry which is preliminary data.</text>
</comment>
<evidence type="ECO:0000256" key="2">
    <source>
        <dbReference type="ARBA" id="ARBA00022448"/>
    </source>
</evidence>
<accession>A0AAV5A3V3</accession>
<evidence type="ECO:0000256" key="4">
    <source>
        <dbReference type="ARBA" id="ARBA00022989"/>
    </source>
</evidence>
<keyword evidence="4" id="KW-1133">Transmembrane helix</keyword>
<dbReference type="Proteomes" id="UP001050691">
    <property type="component" value="Unassembled WGS sequence"/>
</dbReference>
<organism evidence="7 8">
    <name type="scientific">Clathrus columnatus</name>
    <dbReference type="NCBI Taxonomy" id="1419009"/>
    <lineage>
        <taxon>Eukaryota</taxon>
        <taxon>Fungi</taxon>
        <taxon>Dikarya</taxon>
        <taxon>Basidiomycota</taxon>
        <taxon>Agaricomycotina</taxon>
        <taxon>Agaricomycetes</taxon>
        <taxon>Phallomycetidae</taxon>
        <taxon>Phallales</taxon>
        <taxon>Clathraceae</taxon>
        <taxon>Clathrus</taxon>
    </lineage>
</organism>
<feature type="domain" description="ABC-2 type transporter transmembrane" evidence="6">
    <location>
        <begin position="4"/>
        <end position="104"/>
    </location>
</feature>
<sequence>MPAIVMFQVEPAFINNRSIFIREASSRIYSSHVFAIGQLVSETPYSLLCATVYWALFVWPMGFGQGAEGTAGNGYQLLICIFLELFGVSLGQLIGAISPRVQIYSCSLWDVIDRVTRASDFVQAFGGYLDNPNATDQCRRPILRTLKYPLRQ</sequence>
<proteinExistence type="predicted"/>
<dbReference type="GO" id="GO:0016020">
    <property type="term" value="C:membrane"/>
    <property type="evidence" value="ECO:0007669"/>
    <property type="project" value="UniProtKB-SubCell"/>
</dbReference>
<gene>
    <name evidence="7" type="ORF">Clacol_001911</name>
</gene>
<evidence type="ECO:0000313" key="7">
    <source>
        <dbReference type="EMBL" id="GJJ07706.1"/>
    </source>
</evidence>
<evidence type="ECO:0000259" key="6">
    <source>
        <dbReference type="Pfam" id="PF01061"/>
    </source>
</evidence>
<name>A0AAV5A3V3_9AGAM</name>
<evidence type="ECO:0000256" key="5">
    <source>
        <dbReference type="ARBA" id="ARBA00023136"/>
    </source>
</evidence>